<evidence type="ECO:0000259" key="8">
    <source>
        <dbReference type="PROSITE" id="PS51449"/>
    </source>
</evidence>
<dbReference type="SFLD" id="SFLDS00029">
    <property type="entry name" value="Radical_SAM"/>
    <property type="match status" value="1"/>
</dbReference>
<dbReference type="Pfam" id="PF00919">
    <property type="entry name" value="UPF0004"/>
    <property type="match status" value="1"/>
</dbReference>
<dbReference type="InterPro" id="IPR020612">
    <property type="entry name" value="Methylthiotransferase_CS"/>
</dbReference>
<dbReference type="InterPro" id="IPR007197">
    <property type="entry name" value="rSAM"/>
</dbReference>
<evidence type="ECO:0000313" key="10">
    <source>
        <dbReference type="EMBL" id="SSC13732.1"/>
    </source>
</evidence>
<dbReference type="InterPro" id="IPR005839">
    <property type="entry name" value="Methylthiotransferase"/>
</dbReference>
<evidence type="ECO:0000256" key="5">
    <source>
        <dbReference type="ARBA" id="ARBA00022723"/>
    </source>
</evidence>
<dbReference type="PANTHER" id="PTHR11918">
    <property type="entry name" value="RADICAL SAM PROTEINS"/>
    <property type="match status" value="1"/>
</dbReference>
<dbReference type="NCBIfam" id="TIGR00089">
    <property type="entry name" value="MiaB/RimO family radical SAM methylthiotransferase"/>
    <property type="match status" value="1"/>
</dbReference>
<dbReference type="InterPro" id="IPR038135">
    <property type="entry name" value="Methylthiotransferase_N_sf"/>
</dbReference>
<evidence type="ECO:0000256" key="1">
    <source>
        <dbReference type="ARBA" id="ARBA00001966"/>
    </source>
</evidence>
<dbReference type="EMBL" id="LS974202">
    <property type="protein sequence ID" value="SSC13732.1"/>
    <property type="molecule type" value="Genomic_DNA"/>
</dbReference>
<dbReference type="Gene3D" id="3.80.30.20">
    <property type="entry name" value="tm_1862 like domain"/>
    <property type="match status" value="1"/>
</dbReference>
<evidence type="ECO:0000313" key="11">
    <source>
        <dbReference type="Proteomes" id="UP000250796"/>
    </source>
</evidence>
<keyword evidence="6" id="KW-0408">Iron</keyword>
<feature type="domain" description="MTTase N-terminal" evidence="8">
    <location>
        <begin position="3"/>
        <end position="112"/>
    </location>
</feature>
<dbReference type="GO" id="GO:0051539">
    <property type="term" value="F:4 iron, 4 sulfur cluster binding"/>
    <property type="evidence" value="ECO:0007669"/>
    <property type="project" value="UniProtKB-KW"/>
</dbReference>
<dbReference type="SMART" id="SM00729">
    <property type="entry name" value="Elp3"/>
    <property type="match status" value="1"/>
</dbReference>
<dbReference type="PROSITE" id="PS51918">
    <property type="entry name" value="RADICAL_SAM"/>
    <property type="match status" value="1"/>
</dbReference>
<keyword evidence="3 10" id="KW-0808">Transferase</keyword>
<dbReference type="SUPFAM" id="SSF102114">
    <property type="entry name" value="Radical SAM enzymes"/>
    <property type="match status" value="1"/>
</dbReference>
<dbReference type="InterPro" id="IPR023404">
    <property type="entry name" value="rSAM_horseshoe"/>
</dbReference>
<dbReference type="SFLD" id="SFLDG01082">
    <property type="entry name" value="B12-binding_domain_containing"/>
    <property type="match status" value="1"/>
</dbReference>
<sequence>MKKTVSIFTFGCKMNQYESQAMAERLQRYDVRFSEEKSDLFVLNSCTVTSEAERKLRQLFRRLLALNPDSKIVVVGCYSELAGEELKKIGAHAVLGVRAKGEIERYVSELLKDGSESVEVTRDDFLTVTSSPEGRTRAFLGIEDGCLNNCTYCRIRLARGSKIISKPIDIIKSEFVGLIENGYREIVLTGINIGYYGFETGSNLARLLRELDTVPGEWRIRLGSLDPDRIDNDLLNVIFDTKHIARHLHLSLQSGSDRVLRLMKRKYEMKDYLKAVDKVRSMDSRFSLTTDVIVGFPGEDDSDFEATLQTLATVGFLKVHVFRYSSRPDTEAASMKSQVESSLKKKRALQVASAAKESRRAYLSGHIGMTNTVLVERVHRKESVGYDEYYIPHRIAGRYDGFVDSTVVSLETHKEGSDAELYCRSVVR</sequence>
<dbReference type="RefSeq" id="WP_169699847.1">
    <property type="nucleotide sequence ID" value="NZ_LS974202.1"/>
</dbReference>
<keyword evidence="2" id="KW-0004">4Fe-4S</keyword>
<dbReference type="PANTHER" id="PTHR11918:SF45">
    <property type="entry name" value="THREONYLCARBAMOYLADENOSINE TRNA METHYLTHIOTRANSFERASE"/>
    <property type="match status" value="1"/>
</dbReference>
<dbReference type="InterPro" id="IPR058240">
    <property type="entry name" value="rSAM_sf"/>
</dbReference>
<dbReference type="Pfam" id="PF04055">
    <property type="entry name" value="Radical_SAM"/>
    <property type="match status" value="1"/>
</dbReference>
<reference evidence="10 11" key="1">
    <citation type="submission" date="2017-01" db="EMBL/GenBank/DDBJ databases">
        <authorList>
            <person name="Erauso G."/>
        </authorList>
    </citation>
    <scope>NUCLEOTIDE SEQUENCE [LARGE SCALE GENOMIC DNA]</scope>
    <source>
        <strain evidence="10">MESINF1</strain>
    </source>
</reference>
<accession>A0A7Z7LHB0</accession>
<evidence type="ECO:0000256" key="6">
    <source>
        <dbReference type="ARBA" id="ARBA00023004"/>
    </source>
</evidence>
<dbReference type="PROSITE" id="PS51449">
    <property type="entry name" value="MTTASE_N"/>
    <property type="match status" value="1"/>
</dbReference>
<evidence type="ECO:0000256" key="3">
    <source>
        <dbReference type="ARBA" id="ARBA00022679"/>
    </source>
</evidence>
<keyword evidence="11" id="KW-1185">Reference proteome</keyword>
<dbReference type="Proteomes" id="UP000250796">
    <property type="component" value="Chromosome MESINF"/>
</dbReference>
<keyword evidence="7" id="KW-0411">Iron-sulfur</keyword>
<gene>
    <name evidence="10" type="primary">mtaB</name>
    <name evidence="10" type="ORF">MESINF_2292</name>
</gene>
<dbReference type="Gene3D" id="3.40.50.12160">
    <property type="entry name" value="Methylthiotransferase, N-terminal domain"/>
    <property type="match status" value="1"/>
</dbReference>
<dbReference type="NCBIfam" id="TIGR01579">
    <property type="entry name" value="MiaB-like-C"/>
    <property type="match status" value="1"/>
</dbReference>
<dbReference type="InterPro" id="IPR013848">
    <property type="entry name" value="Methylthiotransferase_N"/>
</dbReference>
<feature type="domain" description="Radical SAM core" evidence="9">
    <location>
        <begin position="132"/>
        <end position="361"/>
    </location>
</feature>
<protein>
    <submittedName>
        <fullName evidence="10">Threonylcarbamoyladenosine tRNA methylthiotransferase MtaB</fullName>
        <ecNumber evidence="10">2.-.-.-</ecNumber>
    </submittedName>
</protein>
<keyword evidence="5" id="KW-0479">Metal-binding</keyword>
<evidence type="ECO:0000256" key="2">
    <source>
        <dbReference type="ARBA" id="ARBA00022485"/>
    </source>
</evidence>
<dbReference type="SFLD" id="SFLDG01061">
    <property type="entry name" value="methylthiotransferase"/>
    <property type="match status" value="1"/>
</dbReference>
<dbReference type="InterPro" id="IPR006638">
    <property type="entry name" value="Elp3/MiaA/NifB-like_rSAM"/>
</dbReference>
<dbReference type="CDD" id="cd01335">
    <property type="entry name" value="Radical_SAM"/>
    <property type="match status" value="1"/>
</dbReference>
<name>A0A7Z7LHB0_9BACT</name>
<dbReference type="EC" id="2.-.-.-" evidence="10"/>
<evidence type="ECO:0000259" key="9">
    <source>
        <dbReference type="PROSITE" id="PS51918"/>
    </source>
</evidence>
<proteinExistence type="predicted"/>
<organism evidence="10 11">
    <name type="scientific">Mesotoga infera</name>
    <dbReference type="NCBI Taxonomy" id="1236046"/>
    <lineage>
        <taxon>Bacteria</taxon>
        <taxon>Thermotogati</taxon>
        <taxon>Thermotogota</taxon>
        <taxon>Thermotogae</taxon>
        <taxon>Kosmotogales</taxon>
        <taxon>Kosmotogaceae</taxon>
        <taxon>Mesotoga</taxon>
    </lineage>
</organism>
<evidence type="ECO:0000256" key="4">
    <source>
        <dbReference type="ARBA" id="ARBA00022691"/>
    </source>
</evidence>
<dbReference type="GO" id="GO:0035598">
    <property type="term" value="F:tRNA (N(6)-L-threonylcarbamoyladenosine(37)-C(2))-methylthiotransferase activity"/>
    <property type="evidence" value="ECO:0007669"/>
    <property type="project" value="TreeGrafter"/>
</dbReference>
<dbReference type="KEGG" id="minf:MESINF_2292"/>
<dbReference type="PROSITE" id="PS01278">
    <property type="entry name" value="MTTASE_RADICAL"/>
    <property type="match status" value="1"/>
</dbReference>
<evidence type="ECO:0000256" key="7">
    <source>
        <dbReference type="ARBA" id="ARBA00023014"/>
    </source>
</evidence>
<dbReference type="GO" id="GO:0046872">
    <property type="term" value="F:metal ion binding"/>
    <property type="evidence" value="ECO:0007669"/>
    <property type="project" value="UniProtKB-KW"/>
</dbReference>
<dbReference type="AlphaFoldDB" id="A0A7Z7LHB0"/>
<dbReference type="InterPro" id="IPR006467">
    <property type="entry name" value="MiaB-like_bact"/>
</dbReference>
<keyword evidence="4" id="KW-0949">S-adenosyl-L-methionine</keyword>
<comment type="cofactor">
    <cofactor evidence="1">
        <name>[4Fe-4S] cluster</name>
        <dbReference type="ChEBI" id="CHEBI:49883"/>
    </cofactor>
</comment>